<feature type="compositionally biased region" description="Acidic residues" evidence="5">
    <location>
        <begin position="484"/>
        <end position="493"/>
    </location>
</feature>
<dbReference type="PANTHER" id="PTHR12755:SF20">
    <property type="entry name" value="OS01G0184000 PROTEIN"/>
    <property type="match status" value="1"/>
</dbReference>
<reference evidence="8" key="1">
    <citation type="submission" date="2015-06" db="UniProtKB">
        <authorList>
            <consortium name="EnsemblPlants"/>
        </authorList>
    </citation>
    <scope>IDENTIFICATION</scope>
</reference>
<keyword evidence="2" id="KW-0698">rRNA processing</keyword>
<dbReference type="InterPro" id="IPR045116">
    <property type="entry name" value="Clp1/Grc3"/>
</dbReference>
<keyword evidence="3" id="KW-0547">Nucleotide-binding</keyword>
<feature type="domain" description="NOL9 C-terminal" evidence="7">
    <location>
        <begin position="367"/>
        <end position="442"/>
    </location>
</feature>
<evidence type="ECO:0000256" key="2">
    <source>
        <dbReference type="ARBA" id="ARBA00022552"/>
    </source>
</evidence>
<accession>M8C3K8</accession>
<feature type="domain" description="Clp1 P-loop" evidence="6">
    <location>
        <begin position="174"/>
        <end position="303"/>
    </location>
</feature>
<feature type="compositionally biased region" description="Basic and acidic residues" evidence="5">
    <location>
        <begin position="120"/>
        <end position="133"/>
    </location>
</feature>
<evidence type="ECO:0000256" key="4">
    <source>
        <dbReference type="ARBA" id="ARBA00022840"/>
    </source>
</evidence>
<dbReference type="Pfam" id="PF16575">
    <property type="entry name" value="CLP1_P"/>
    <property type="match status" value="1"/>
</dbReference>
<name>M8C3K8_AEGTA</name>
<dbReference type="AlphaFoldDB" id="M8C3K8"/>
<feature type="compositionally biased region" description="Basic and acidic residues" evidence="5">
    <location>
        <begin position="64"/>
        <end position="75"/>
    </location>
</feature>
<protein>
    <submittedName>
        <fullName evidence="8">Uncharacterized protein</fullName>
    </submittedName>
</protein>
<comment type="subcellular location">
    <subcellularLocation>
        <location evidence="1">Nucleus</location>
        <location evidence="1">Nucleolus</location>
    </subcellularLocation>
</comment>
<dbReference type="InterPro" id="IPR057570">
    <property type="entry name" value="NOL9_C"/>
</dbReference>
<evidence type="ECO:0000256" key="3">
    <source>
        <dbReference type="ARBA" id="ARBA00022741"/>
    </source>
</evidence>
<dbReference type="GO" id="GO:0000448">
    <property type="term" value="P:cleavage in ITS2 between 5.8S rRNA and LSU-rRNA of tricistronic rRNA transcript (SSU-rRNA, 5.8S rRNA, LSU-rRNA)"/>
    <property type="evidence" value="ECO:0007669"/>
    <property type="project" value="TreeGrafter"/>
</dbReference>
<proteinExistence type="predicted"/>
<feature type="region of interest" description="Disordered" evidence="5">
    <location>
        <begin position="472"/>
        <end position="493"/>
    </location>
</feature>
<dbReference type="InterPro" id="IPR027417">
    <property type="entry name" value="P-loop_NTPase"/>
</dbReference>
<sequence>MATLASNRQLRLRRRETEGKYAGLAPTMPSANDRRVSVIVTTWTRSNATPTSKQPSNHGRAPRTRREEPTTEDHAATQAPLDAIIVAKQKPAPRLSKPRDEDATIDGEDAIIHQSLSRSRLRDNAPKEEKDAKTPPSPDPADLSTFLFKCTQRNCHMWKQSENHKTTPPKSYGRIGYLDTDVGQPEFSPPGCLSLHIADEAIADMWNPVLREAERCCFYGDISSKGDPESYLNSLFLLYNYFVEKYRCPGSEVLPLIVNTPGWVKGTGFDMLVEMLRYICPTIVVPIRTRMQRKNLPDGMFWLTGGETEPKVITIDAASRDSLSKSSLKRKDGGGMRERRLVEYFKQCFSSDISLATNKELAYALASLPPYEVSFSDVTVMHLHCEVPRTEIWHSLNATIVGLASIVRGIDVQRGLLYVITPVAVEHLQSVDLLLQGLIEIPRSVLQVKGCESPYMSTNVRDKITGKDLYASNLNSPLSRQDDGDSDSDADTM</sequence>
<dbReference type="Pfam" id="PF25467">
    <property type="entry name" value="NOL9_C"/>
    <property type="match status" value="1"/>
</dbReference>
<feature type="region of interest" description="Disordered" evidence="5">
    <location>
        <begin position="1"/>
        <end position="143"/>
    </location>
</feature>
<dbReference type="PANTHER" id="PTHR12755">
    <property type="entry name" value="CLEAVAGE/POLYADENYLATION FACTOR IA SUBUNIT CLP1P"/>
    <property type="match status" value="1"/>
</dbReference>
<dbReference type="InterPro" id="IPR032319">
    <property type="entry name" value="CLP1_P"/>
</dbReference>
<dbReference type="GO" id="GO:0005524">
    <property type="term" value="F:ATP binding"/>
    <property type="evidence" value="ECO:0007669"/>
    <property type="project" value="UniProtKB-KW"/>
</dbReference>
<evidence type="ECO:0000259" key="6">
    <source>
        <dbReference type="Pfam" id="PF16575"/>
    </source>
</evidence>
<dbReference type="EnsemblPlants" id="EMT28824">
    <property type="protein sequence ID" value="EMT28824"/>
    <property type="gene ID" value="F775_08614"/>
</dbReference>
<evidence type="ECO:0000313" key="8">
    <source>
        <dbReference type="EnsemblPlants" id="EMT28824"/>
    </source>
</evidence>
<dbReference type="Gene3D" id="3.40.50.300">
    <property type="entry name" value="P-loop containing nucleotide triphosphate hydrolases"/>
    <property type="match status" value="1"/>
</dbReference>
<dbReference type="GO" id="GO:0051731">
    <property type="term" value="F:polynucleotide 5'-hydroxyl-kinase activity"/>
    <property type="evidence" value="ECO:0007669"/>
    <property type="project" value="InterPro"/>
</dbReference>
<keyword evidence="4" id="KW-0067">ATP-binding</keyword>
<dbReference type="GO" id="GO:0005730">
    <property type="term" value="C:nucleolus"/>
    <property type="evidence" value="ECO:0007669"/>
    <property type="project" value="UniProtKB-SubCell"/>
</dbReference>
<organism evidence="8">
    <name type="scientific">Aegilops tauschii</name>
    <name type="common">Tausch's goatgrass</name>
    <name type="synonym">Aegilops squarrosa</name>
    <dbReference type="NCBI Taxonomy" id="37682"/>
    <lineage>
        <taxon>Eukaryota</taxon>
        <taxon>Viridiplantae</taxon>
        <taxon>Streptophyta</taxon>
        <taxon>Embryophyta</taxon>
        <taxon>Tracheophyta</taxon>
        <taxon>Spermatophyta</taxon>
        <taxon>Magnoliopsida</taxon>
        <taxon>Liliopsida</taxon>
        <taxon>Poales</taxon>
        <taxon>Poaceae</taxon>
        <taxon>BOP clade</taxon>
        <taxon>Pooideae</taxon>
        <taxon>Triticodae</taxon>
        <taxon>Triticeae</taxon>
        <taxon>Triticinae</taxon>
        <taxon>Aegilops</taxon>
    </lineage>
</organism>
<feature type="compositionally biased region" description="Polar residues" evidence="5">
    <location>
        <begin position="39"/>
        <end position="57"/>
    </location>
</feature>
<evidence type="ECO:0000256" key="5">
    <source>
        <dbReference type="SAM" id="MobiDB-lite"/>
    </source>
</evidence>
<evidence type="ECO:0000256" key="1">
    <source>
        <dbReference type="ARBA" id="ARBA00004604"/>
    </source>
</evidence>
<evidence type="ECO:0000259" key="7">
    <source>
        <dbReference type="Pfam" id="PF25467"/>
    </source>
</evidence>